<gene>
    <name evidence="7" type="ORF">KI387_016949</name>
</gene>
<evidence type="ECO:0000313" key="8">
    <source>
        <dbReference type="Proteomes" id="UP000824469"/>
    </source>
</evidence>
<evidence type="ECO:0000256" key="3">
    <source>
        <dbReference type="ARBA" id="ARBA00022448"/>
    </source>
</evidence>
<name>A0AA38LH87_TAXCH</name>
<comment type="caution">
    <text evidence="7">The sequence shown here is derived from an EMBL/GenBank/DDBJ whole genome shotgun (WGS) entry which is preliminary data.</text>
</comment>
<evidence type="ECO:0000256" key="6">
    <source>
        <dbReference type="SAM" id="MobiDB-lite"/>
    </source>
</evidence>
<dbReference type="PANTHER" id="PTHR13673">
    <property type="entry name" value="ESOPHAGEAL CANCER ASSOCIATED PROTEIN"/>
    <property type="match status" value="1"/>
</dbReference>
<comment type="similarity">
    <text evidence="2">Belongs to the VPS35L family.</text>
</comment>
<keyword evidence="5" id="KW-0653">Protein transport</keyword>
<proteinExistence type="inferred from homology"/>
<accession>A0AA38LH87</accession>
<keyword evidence="4" id="KW-0967">Endosome</keyword>
<feature type="non-terminal residue" evidence="7">
    <location>
        <position position="1"/>
    </location>
</feature>
<dbReference type="GO" id="GO:0032456">
    <property type="term" value="P:endocytic recycling"/>
    <property type="evidence" value="ECO:0007669"/>
    <property type="project" value="InterPro"/>
</dbReference>
<keyword evidence="8" id="KW-1185">Reference proteome</keyword>
<feature type="compositionally biased region" description="Polar residues" evidence="6">
    <location>
        <begin position="1"/>
        <end position="15"/>
    </location>
</feature>
<dbReference type="Proteomes" id="UP000824469">
    <property type="component" value="Unassembled WGS sequence"/>
</dbReference>
<keyword evidence="3" id="KW-0813">Transport</keyword>
<evidence type="ECO:0000256" key="5">
    <source>
        <dbReference type="ARBA" id="ARBA00022927"/>
    </source>
</evidence>
<protein>
    <submittedName>
        <fullName evidence="7">Uncharacterized protein</fullName>
    </submittedName>
</protein>
<sequence>ETLSHSSNYLASRTSKMAKPSHQEQVTNFTKACVSFNEVTIPSIRSILKRLNLFLETAEVALQNALLSHTEGLLKTAITCLQEIQSIDELRDGDLEEGIVAFIQKLSAFLIVVPGHPTLGAFFILKGLLTLLDSQLWLMPGLRSMQAFSAIISLTAALSQKELPYHIGNKEVISNDELYHGESSYNEELVAISNVLVQKILDSLNQAPNSYALANQALDICNSLLTSFK</sequence>
<dbReference type="AlphaFoldDB" id="A0AA38LH87"/>
<evidence type="ECO:0000256" key="4">
    <source>
        <dbReference type="ARBA" id="ARBA00022753"/>
    </source>
</evidence>
<evidence type="ECO:0000313" key="7">
    <source>
        <dbReference type="EMBL" id="KAH9322310.1"/>
    </source>
</evidence>
<dbReference type="PANTHER" id="PTHR13673:SF0">
    <property type="entry name" value="VPS35 ENDOSOMAL PROTEIN-SORTING FACTOR-LIKE"/>
    <property type="match status" value="1"/>
</dbReference>
<evidence type="ECO:0000256" key="1">
    <source>
        <dbReference type="ARBA" id="ARBA00004177"/>
    </source>
</evidence>
<dbReference type="GO" id="GO:0015031">
    <property type="term" value="P:protein transport"/>
    <property type="evidence" value="ECO:0007669"/>
    <property type="project" value="UniProtKB-KW"/>
</dbReference>
<reference evidence="7 8" key="1">
    <citation type="journal article" date="2021" name="Nat. Plants">
        <title>The Taxus genome provides insights into paclitaxel biosynthesis.</title>
        <authorList>
            <person name="Xiong X."/>
            <person name="Gou J."/>
            <person name="Liao Q."/>
            <person name="Li Y."/>
            <person name="Zhou Q."/>
            <person name="Bi G."/>
            <person name="Li C."/>
            <person name="Du R."/>
            <person name="Wang X."/>
            <person name="Sun T."/>
            <person name="Guo L."/>
            <person name="Liang H."/>
            <person name="Lu P."/>
            <person name="Wu Y."/>
            <person name="Zhang Z."/>
            <person name="Ro D.K."/>
            <person name="Shang Y."/>
            <person name="Huang S."/>
            <person name="Yan J."/>
        </authorList>
    </citation>
    <scope>NUCLEOTIDE SEQUENCE [LARGE SCALE GENOMIC DNA]</scope>
    <source>
        <strain evidence="7">Ta-2019</strain>
    </source>
</reference>
<comment type="subcellular location">
    <subcellularLocation>
        <location evidence="1">Endosome</location>
    </subcellularLocation>
</comment>
<evidence type="ECO:0000256" key="2">
    <source>
        <dbReference type="ARBA" id="ARBA00010704"/>
    </source>
</evidence>
<dbReference type="EMBL" id="JAHRHJ020000003">
    <property type="protein sequence ID" value="KAH9322310.1"/>
    <property type="molecule type" value="Genomic_DNA"/>
</dbReference>
<dbReference type="OMA" id="IMECLVE"/>
<feature type="region of interest" description="Disordered" evidence="6">
    <location>
        <begin position="1"/>
        <end position="21"/>
    </location>
</feature>
<feature type="non-terminal residue" evidence="7">
    <location>
        <position position="229"/>
    </location>
</feature>
<dbReference type="InterPro" id="IPR029705">
    <property type="entry name" value="VPS35L"/>
</dbReference>
<dbReference type="GO" id="GO:0005768">
    <property type="term" value="C:endosome"/>
    <property type="evidence" value="ECO:0007669"/>
    <property type="project" value="UniProtKB-SubCell"/>
</dbReference>
<organism evidence="7 8">
    <name type="scientific">Taxus chinensis</name>
    <name type="common">Chinese yew</name>
    <name type="synonym">Taxus wallichiana var. chinensis</name>
    <dbReference type="NCBI Taxonomy" id="29808"/>
    <lineage>
        <taxon>Eukaryota</taxon>
        <taxon>Viridiplantae</taxon>
        <taxon>Streptophyta</taxon>
        <taxon>Embryophyta</taxon>
        <taxon>Tracheophyta</taxon>
        <taxon>Spermatophyta</taxon>
        <taxon>Pinopsida</taxon>
        <taxon>Pinidae</taxon>
        <taxon>Conifers II</taxon>
        <taxon>Cupressales</taxon>
        <taxon>Taxaceae</taxon>
        <taxon>Taxus</taxon>
    </lineage>
</organism>